<evidence type="ECO:0000313" key="1">
    <source>
        <dbReference type="EMBL" id="GAA4866084.1"/>
    </source>
</evidence>
<name>A0ABP9E1V8_9ACTN</name>
<dbReference type="EMBL" id="BAABIS010000001">
    <property type="protein sequence ID" value="GAA4866084.1"/>
    <property type="molecule type" value="Genomic_DNA"/>
</dbReference>
<proteinExistence type="predicted"/>
<evidence type="ECO:0000313" key="2">
    <source>
        <dbReference type="Proteomes" id="UP001501752"/>
    </source>
</evidence>
<sequence>MNTSSTEELIGTYTTASGGLVEVVQVTVTRTTDLDDAAAGSGPVWRCHACGDHSGAPYSNPFLDNPTGLIQAGAAAHASTCTA</sequence>
<keyword evidence="2" id="KW-1185">Reference proteome</keyword>
<reference evidence="2" key="1">
    <citation type="journal article" date="2019" name="Int. J. Syst. Evol. Microbiol.">
        <title>The Global Catalogue of Microorganisms (GCM) 10K type strain sequencing project: providing services to taxonomists for standard genome sequencing and annotation.</title>
        <authorList>
            <consortium name="The Broad Institute Genomics Platform"/>
            <consortium name="The Broad Institute Genome Sequencing Center for Infectious Disease"/>
            <person name="Wu L."/>
            <person name="Ma J."/>
        </authorList>
    </citation>
    <scope>NUCLEOTIDE SEQUENCE [LARGE SCALE GENOMIC DNA]</scope>
    <source>
        <strain evidence="2">JCM 13006</strain>
    </source>
</reference>
<protein>
    <submittedName>
        <fullName evidence="1">Uncharacterized protein</fullName>
    </submittedName>
</protein>
<organism evidence="1 2">
    <name type="scientific">Kitasatospora terrestris</name>
    <dbReference type="NCBI Taxonomy" id="258051"/>
    <lineage>
        <taxon>Bacteria</taxon>
        <taxon>Bacillati</taxon>
        <taxon>Actinomycetota</taxon>
        <taxon>Actinomycetes</taxon>
        <taxon>Kitasatosporales</taxon>
        <taxon>Streptomycetaceae</taxon>
        <taxon>Kitasatospora</taxon>
    </lineage>
</organism>
<dbReference type="RefSeq" id="WP_345699161.1">
    <property type="nucleotide sequence ID" value="NZ_BAABIS010000001.1"/>
</dbReference>
<gene>
    <name evidence="1" type="ORF">GCM10023235_50580</name>
</gene>
<dbReference type="Proteomes" id="UP001501752">
    <property type="component" value="Unassembled WGS sequence"/>
</dbReference>
<comment type="caution">
    <text evidence="1">The sequence shown here is derived from an EMBL/GenBank/DDBJ whole genome shotgun (WGS) entry which is preliminary data.</text>
</comment>
<accession>A0ABP9E1V8</accession>